<gene>
    <name evidence="12" type="ORF">HMPREF9151_01849</name>
</gene>
<dbReference type="InterPro" id="IPR001179">
    <property type="entry name" value="PPIase_FKBP_dom"/>
</dbReference>
<keyword evidence="5 9" id="KW-0697">Rotamase</keyword>
<dbReference type="GO" id="GO:0005737">
    <property type="term" value="C:cytoplasm"/>
    <property type="evidence" value="ECO:0007669"/>
    <property type="project" value="UniProtKB-SubCell"/>
</dbReference>
<name>L1N6L2_9BACT</name>
<protein>
    <recommendedName>
        <fullName evidence="10">Peptidyl-prolyl cis-trans isomerase</fullName>
        <ecNumber evidence="10">5.2.1.8</ecNumber>
    </recommendedName>
</protein>
<evidence type="ECO:0000256" key="5">
    <source>
        <dbReference type="ARBA" id="ARBA00023110"/>
    </source>
</evidence>
<dbReference type="PROSITE" id="PS50059">
    <property type="entry name" value="FKBP_PPIASE"/>
    <property type="match status" value="1"/>
</dbReference>
<dbReference type="EMBL" id="AMEP01000107">
    <property type="protein sequence ID" value="EKX98894.1"/>
    <property type="molecule type" value="Genomic_DNA"/>
</dbReference>
<evidence type="ECO:0000256" key="9">
    <source>
        <dbReference type="PROSITE-ProRule" id="PRU00277"/>
    </source>
</evidence>
<comment type="subcellular location">
    <subcellularLocation>
        <location evidence="2">Cytoplasm</location>
    </subcellularLocation>
</comment>
<dbReference type="GO" id="GO:0003755">
    <property type="term" value="F:peptidyl-prolyl cis-trans isomerase activity"/>
    <property type="evidence" value="ECO:0007669"/>
    <property type="project" value="UniProtKB-UniRule"/>
</dbReference>
<dbReference type="EC" id="5.2.1.8" evidence="10"/>
<evidence type="ECO:0000256" key="2">
    <source>
        <dbReference type="ARBA" id="ARBA00004496"/>
    </source>
</evidence>
<evidence type="ECO:0000256" key="1">
    <source>
        <dbReference type="ARBA" id="ARBA00000971"/>
    </source>
</evidence>
<dbReference type="OrthoDB" id="9808891at2"/>
<evidence type="ECO:0000313" key="13">
    <source>
        <dbReference type="Proteomes" id="UP000010433"/>
    </source>
</evidence>
<sequence>MEKELNKYIAVAYKLYTTENDKEELVEEAPEDRPFAFITGFGITLEAFENGVEDLKEGEEFTLGIECEEAYGEHLKERVLDLNKDIFTINGHFDHENIYKDAVVPLQNEDGNRFMGHVLDITEDKVKMDLNHPLAGKDLLFKGKVLENREATNDEIQHMMNHLHGEGGCCGCGDGCDHHHHDHEEGGCCCHHH</sequence>
<evidence type="ECO:0000313" key="12">
    <source>
        <dbReference type="EMBL" id="EKX98894.1"/>
    </source>
</evidence>
<dbReference type="InterPro" id="IPR046357">
    <property type="entry name" value="PPIase_dom_sf"/>
</dbReference>
<dbReference type="Pfam" id="PF00254">
    <property type="entry name" value="FKBP_C"/>
    <property type="match status" value="1"/>
</dbReference>
<dbReference type="Gene3D" id="3.10.50.40">
    <property type="match status" value="1"/>
</dbReference>
<evidence type="ECO:0000256" key="10">
    <source>
        <dbReference type="RuleBase" id="RU003915"/>
    </source>
</evidence>
<evidence type="ECO:0000256" key="4">
    <source>
        <dbReference type="ARBA" id="ARBA00022490"/>
    </source>
</evidence>
<keyword evidence="4" id="KW-0963">Cytoplasm</keyword>
<keyword evidence="13" id="KW-1185">Reference proteome</keyword>
<dbReference type="HOGENOM" id="CLU_098197_0_0_10"/>
<dbReference type="PANTHER" id="PTHR47861">
    <property type="entry name" value="FKBP-TYPE PEPTIDYL-PROLYL CIS-TRANS ISOMERASE SLYD"/>
    <property type="match status" value="1"/>
</dbReference>
<evidence type="ECO:0000259" key="11">
    <source>
        <dbReference type="PROSITE" id="PS50059"/>
    </source>
</evidence>
<dbReference type="GO" id="GO:0042026">
    <property type="term" value="P:protein refolding"/>
    <property type="evidence" value="ECO:0007669"/>
    <property type="project" value="UniProtKB-ARBA"/>
</dbReference>
<dbReference type="PANTHER" id="PTHR47861:SF3">
    <property type="entry name" value="FKBP-TYPE PEPTIDYL-PROLYL CIS-TRANS ISOMERASE SLYD"/>
    <property type="match status" value="1"/>
</dbReference>
<keyword evidence="6" id="KW-0143">Chaperone</keyword>
<evidence type="ECO:0000256" key="8">
    <source>
        <dbReference type="ARBA" id="ARBA00037071"/>
    </source>
</evidence>
<dbReference type="PATRIC" id="fig|1127699.3.peg.1699"/>
<comment type="function">
    <text evidence="8">Also involved in hydrogenase metallocenter assembly, probably by participating in the nickel insertion step. This function in hydrogenase biosynthesis requires chaperone activity and the presence of the metal-binding domain, but not PPIase activity.</text>
</comment>
<dbReference type="AlphaFoldDB" id="L1N6L2"/>
<comment type="catalytic activity">
    <reaction evidence="1 9 10">
        <text>[protein]-peptidylproline (omega=180) = [protein]-peptidylproline (omega=0)</text>
        <dbReference type="Rhea" id="RHEA:16237"/>
        <dbReference type="Rhea" id="RHEA-COMP:10747"/>
        <dbReference type="Rhea" id="RHEA-COMP:10748"/>
        <dbReference type="ChEBI" id="CHEBI:83833"/>
        <dbReference type="ChEBI" id="CHEBI:83834"/>
        <dbReference type="EC" id="5.2.1.8"/>
    </reaction>
</comment>
<keyword evidence="7 9" id="KW-0413">Isomerase</keyword>
<feature type="domain" description="PPIase FKBP-type" evidence="11">
    <location>
        <begin position="6"/>
        <end position="73"/>
    </location>
</feature>
<dbReference type="RefSeq" id="WP_009163156.1">
    <property type="nucleotide sequence ID" value="NZ_KB291007.1"/>
</dbReference>
<dbReference type="Gene3D" id="2.40.10.330">
    <property type="match status" value="1"/>
</dbReference>
<comment type="similarity">
    <text evidence="3 10">Belongs to the FKBP-type PPIase family.</text>
</comment>
<comment type="caution">
    <text evidence="12">The sequence shown here is derived from an EMBL/GenBank/DDBJ whole genome shotgun (WGS) entry which is preliminary data.</text>
</comment>
<dbReference type="Proteomes" id="UP000010433">
    <property type="component" value="Unassembled WGS sequence"/>
</dbReference>
<evidence type="ECO:0000256" key="6">
    <source>
        <dbReference type="ARBA" id="ARBA00023186"/>
    </source>
</evidence>
<evidence type="ECO:0000256" key="7">
    <source>
        <dbReference type="ARBA" id="ARBA00023235"/>
    </source>
</evidence>
<organism evidence="12 13">
    <name type="scientific">Hoylesella saccharolytica F0055</name>
    <dbReference type="NCBI Taxonomy" id="1127699"/>
    <lineage>
        <taxon>Bacteria</taxon>
        <taxon>Pseudomonadati</taxon>
        <taxon>Bacteroidota</taxon>
        <taxon>Bacteroidia</taxon>
        <taxon>Bacteroidales</taxon>
        <taxon>Prevotellaceae</taxon>
        <taxon>Hoylesella</taxon>
    </lineage>
</organism>
<dbReference type="SUPFAM" id="SSF54534">
    <property type="entry name" value="FKBP-like"/>
    <property type="match status" value="1"/>
</dbReference>
<dbReference type="STRING" id="1127699.HMPREF9151_01849"/>
<evidence type="ECO:0000256" key="3">
    <source>
        <dbReference type="ARBA" id="ARBA00006577"/>
    </source>
</evidence>
<reference evidence="12 13" key="1">
    <citation type="submission" date="2012-05" db="EMBL/GenBank/DDBJ databases">
        <authorList>
            <person name="Weinstock G."/>
            <person name="Sodergren E."/>
            <person name="Lobos E.A."/>
            <person name="Fulton L."/>
            <person name="Fulton R."/>
            <person name="Courtney L."/>
            <person name="Fronick C."/>
            <person name="O'Laughlin M."/>
            <person name="Godfrey J."/>
            <person name="Wilson R.M."/>
            <person name="Miner T."/>
            <person name="Farmer C."/>
            <person name="Delehaunty K."/>
            <person name="Cordes M."/>
            <person name="Minx P."/>
            <person name="Tomlinson C."/>
            <person name="Chen J."/>
            <person name="Wollam A."/>
            <person name="Pepin K.H."/>
            <person name="Bhonagiri V."/>
            <person name="Zhang X."/>
            <person name="Suruliraj S."/>
            <person name="Warren W."/>
            <person name="Mitreva M."/>
            <person name="Mardis E.R."/>
            <person name="Wilson R.K."/>
        </authorList>
    </citation>
    <scope>NUCLEOTIDE SEQUENCE [LARGE SCALE GENOMIC DNA]</scope>
    <source>
        <strain evidence="12 13">F0055</strain>
    </source>
</reference>
<accession>L1N6L2</accession>
<proteinExistence type="inferred from homology"/>
<dbReference type="InterPro" id="IPR048261">
    <property type="entry name" value="SlpA/SlyD-like_ins_sf"/>
</dbReference>